<dbReference type="InParanoid" id="A0A0Q9WIF2"/>
<evidence type="ECO:0000256" key="1">
    <source>
        <dbReference type="SAM" id="Phobius"/>
    </source>
</evidence>
<name>A0A0Q9WIF2_DROVI</name>
<feature type="transmembrane region" description="Helical" evidence="1">
    <location>
        <begin position="6"/>
        <end position="38"/>
    </location>
</feature>
<keyword evidence="1" id="KW-1133">Transmembrane helix</keyword>
<keyword evidence="1" id="KW-0812">Transmembrane</keyword>
<keyword evidence="1" id="KW-0472">Membrane</keyword>
<evidence type="ECO:0000313" key="2">
    <source>
        <dbReference type="EMBL" id="KRF83702.1"/>
    </source>
</evidence>
<sequence length="70" mass="8238">MDPPSTAYSIVYCAVVSTLFIIFGYVIYIIYTFCYGYAEAEFRTRFFALWANNTEADESFASVWFRYSYD</sequence>
<dbReference type="AlphaFoldDB" id="A0A0Q9WIF2"/>
<dbReference type="EMBL" id="CH940650">
    <property type="protein sequence ID" value="KRF83702.1"/>
    <property type="molecule type" value="Genomic_DNA"/>
</dbReference>
<reference evidence="2 3" key="1">
    <citation type="journal article" date="2007" name="Nature">
        <title>Evolution of genes and genomes on the Drosophila phylogeny.</title>
        <authorList>
            <consortium name="Drosophila 12 Genomes Consortium"/>
            <person name="Clark A.G."/>
            <person name="Eisen M.B."/>
            <person name="Smith D.R."/>
            <person name="Bergman C.M."/>
            <person name="Oliver B."/>
            <person name="Markow T.A."/>
            <person name="Kaufman T.C."/>
            <person name="Kellis M."/>
            <person name="Gelbart W."/>
            <person name="Iyer V.N."/>
            <person name="Pollard D.A."/>
            <person name="Sackton T.B."/>
            <person name="Larracuente A.M."/>
            <person name="Singh N.D."/>
            <person name="Abad J.P."/>
            <person name="Abt D.N."/>
            <person name="Adryan B."/>
            <person name="Aguade M."/>
            <person name="Akashi H."/>
            <person name="Anderson W.W."/>
            <person name="Aquadro C.F."/>
            <person name="Ardell D.H."/>
            <person name="Arguello R."/>
            <person name="Artieri C.G."/>
            <person name="Barbash D.A."/>
            <person name="Barker D."/>
            <person name="Barsanti P."/>
            <person name="Batterham P."/>
            <person name="Batzoglou S."/>
            <person name="Begun D."/>
            <person name="Bhutkar A."/>
            <person name="Blanco E."/>
            <person name="Bosak S.A."/>
            <person name="Bradley R.K."/>
            <person name="Brand A.D."/>
            <person name="Brent M.R."/>
            <person name="Brooks A.N."/>
            <person name="Brown R.H."/>
            <person name="Butlin R.K."/>
            <person name="Caggese C."/>
            <person name="Calvi B.R."/>
            <person name="Bernardo de Carvalho A."/>
            <person name="Caspi A."/>
            <person name="Castrezana S."/>
            <person name="Celniker S.E."/>
            <person name="Chang J.L."/>
            <person name="Chapple C."/>
            <person name="Chatterji S."/>
            <person name="Chinwalla A."/>
            <person name="Civetta A."/>
            <person name="Clifton S.W."/>
            <person name="Comeron J.M."/>
            <person name="Costello J.C."/>
            <person name="Coyne J.A."/>
            <person name="Daub J."/>
            <person name="David R.G."/>
            <person name="Delcher A.L."/>
            <person name="Delehaunty K."/>
            <person name="Do C.B."/>
            <person name="Ebling H."/>
            <person name="Edwards K."/>
            <person name="Eickbush T."/>
            <person name="Evans J.D."/>
            <person name="Filipski A."/>
            <person name="Findeiss S."/>
            <person name="Freyhult E."/>
            <person name="Fulton L."/>
            <person name="Fulton R."/>
            <person name="Garcia A.C."/>
            <person name="Gardiner A."/>
            <person name="Garfield D.A."/>
            <person name="Garvin B.E."/>
            <person name="Gibson G."/>
            <person name="Gilbert D."/>
            <person name="Gnerre S."/>
            <person name="Godfrey J."/>
            <person name="Good R."/>
            <person name="Gotea V."/>
            <person name="Gravely B."/>
            <person name="Greenberg A.J."/>
            <person name="Griffiths-Jones S."/>
            <person name="Gross S."/>
            <person name="Guigo R."/>
            <person name="Gustafson E.A."/>
            <person name="Haerty W."/>
            <person name="Hahn M.W."/>
            <person name="Halligan D.L."/>
            <person name="Halpern A.L."/>
            <person name="Halter G.M."/>
            <person name="Han M.V."/>
            <person name="Heger A."/>
            <person name="Hillier L."/>
            <person name="Hinrichs A.S."/>
            <person name="Holmes I."/>
            <person name="Hoskins R.A."/>
            <person name="Hubisz M.J."/>
            <person name="Hultmark D."/>
            <person name="Huntley M.A."/>
            <person name="Jaffe D.B."/>
            <person name="Jagadeeshan S."/>
            <person name="Jeck W.R."/>
            <person name="Johnson J."/>
            <person name="Jones C.D."/>
            <person name="Jordan W.C."/>
            <person name="Karpen G.H."/>
            <person name="Kataoka E."/>
            <person name="Keightley P.D."/>
            <person name="Kheradpour P."/>
            <person name="Kirkness E.F."/>
            <person name="Koerich L.B."/>
            <person name="Kristiansen K."/>
            <person name="Kudrna D."/>
            <person name="Kulathinal R.J."/>
            <person name="Kumar S."/>
            <person name="Kwok R."/>
            <person name="Lander E."/>
            <person name="Langley C.H."/>
            <person name="Lapoint R."/>
            <person name="Lazzaro B.P."/>
            <person name="Lee S.J."/>
            <person name="Levesque L."/>
            <person name="Li R."/>
            <person name="Lin C.F."/>
            <person name="Lin M.F."/>
            <person name="Lindblad-Toh K."/>
            <person name="Llopart A."/>
            <person name="Long M."/>
            <person name="Low L."/>
            <person name="Lozovsky E."/>
            <person name="Lu J."/>
            <person name="Luo M."/>
            <person name="Machado C.A."/>
            <person name="Makalowski W."/>
            <person name="Marzo M."/>
            <person name="Matsuda M."/>
            <person name="Matzkin L."/>
            <person name="McAllister B."/>
            <person name="McBride C.S."/>
            <person name="McKernan B."/>
            <person name="McKernan K."/>
            <person name="Mendez-Lago M."/>
            <person name="Minx P."/>
            <person name="Mollenhauer M.U."/>
            <person name="Montooth K."/>
            <person name="Mount S.M."/>
            <person name="Mu X."/>
            <person name="Myers E."/>
            <person name="Negre B."/>
            <person name="Newfeld S."/>
            <person name="Nielsen R."/>
            <person name="Noor M.A."/>
            <person name="O'Grady P."/>
            <person name="Pachter L."/>
            <person name="Papaceit M."/>
            <person name="Parisi M.J."/>
            <person name="Parisi M."/>
            <person name="Parts L."/>
            <person name="Pedersen J.S."/>
            <person name="Pesole G."/>
            <person name="Phillippy A.M."/>
            <person name="Ponting C.P."/>
            <person name="Pop M."/>
            <person name="Porcelli D."/>
            <person name="Powell J.R."/>
            <person name="Prohaska S."/>
            <person name="Pruitt K."/>
            <person name="Puig M."/>
            <person name="Quesneville H."/>
            <person name="Ram K.R."/>
            <person name="Rand D."/>
            <person name="Rasmussen M.D."/>
            <person name="Reed L.K."/>
            <person name="Reenan R."/>
            <person name="Reily A."/>
            <person name="Remington K.A."/>
            <person name="Rieger T.T."/>
            <person name="Ritchie M.G."/>
            <person name="Robin C."/>
            <person name="Rogers Y.H."/>
            <person name="Rohde C."/>
            <person name="Rozas J."/>
            <person name="Rubenfield M.J."/>
            <person name="Ruiz A."/>
            <person name="Russo S."/>
            <person name="Salzberg S.L."/>
            <person name="Sanchez-Gracia A."/>
            <person name="Saranga D.J."/>
            <person name="Sato H."/>
            <person name="Schaeffer S.W."/>
            <person name="Schatz M.C."/>
            <person name="Schlenke T."/>
            <person name="Schwartz R."/>
            <person name="Segarra C."/>
            <person name="Singh R.S."/>
            <person name="Sirot L."/>
            <person name="Sirota M."/>
            <person name="Sisneros N.B."/>
            <person name="Smith C.D."/>
            <person name="Smith T.F."/>
            <person name="Spieth J."/>
            <person name="Stage D.E."/>
            <person name="Stark A."/>
            <person name="Stephan W."/>
            <person name="Strausberg R.L."/>
            <person name="Strempel S."/>
            <person name="Sturgill D."/>
            <person name="Sutton G."/>
            <person name="Sutton G.G."/>
            <person name="Tao W."/>
            <person name="Teichmann S."/>
            <person name="Tobari Y.N."/>
            <person name="Tomimura Y."/>
            <person name="Tsolas J.M."/>
            <person name="Valente V.L."/>
            <person name="Venter E."/>
            <person name="Venter J.C."/>
            <person name="Vicario S."/>
            <person name="Vieira F.G."/>
            <person name="Vilella A.J."/>
            <person name="Villasante A."/>
            <person name="Walenz B."/>
            <person name="Wang J."/>
            <person name="Wasserman M."/>
            <person name="Watts T."/>
            <person name="Wilson D."/>
            <person name="Wilson R.K."/>
            <person name="Wing R.A."/>
            <person name="Wolfner M.F."/>
            <person name="Wong A."/>
            <person name="Wong G.K."/>
            <person name="Wu C.I."/>
            <person name="Wu G."/>
            <person name="Yamamoto D."/>
            <person name="Yang H.P."/>
            <person name="Yang S.P."/>
            <person name="Yorke J.A."/>
            <person name="Yoshida K."/>
            <person name="Zdobnov E."/>
            <person name="Zhang P."/>
            <person name="Zhang Y."/>
            <person name="Zimin A.V."/>
            <person name="Baldwin J."/>
            <person name="Abdouelleil A."/>
            <person name="Abdulkadir J."/>
            <person name="Abebe A."/>
            <person name="Abera B."/>
            <person name="Abreu J."/>
            <person name="Acer S.C."/>
            <person name="Aftuck L."/>
            <person name="Alexander A."/>
            <person name="An P."/>
            <person name="Anderson E."/>
            <person name="Anderson S."/>
            <person name="Arachi H."/>
            <person name="Azer M."/>
            <person name="Bachantsang P."/>
            <person name="Barry A."/>
            <person name="Bayul T."/>
            <person name="Berlin A."/>
            <person name="Bessette D."/>
            <person name="Bloom T."/>
            <person name="Blye J."/>
            <person name="Boguslavskiy L."/>
            <person name="Bonnet C."/>
            <person name="Boukhgalter B."/>
            <person name="Bourzgui I."/>
            <person name="Brown A."/>
            <person name="Cahill P."/>
            <person name="Channer S."/>
            <person name="Cheshatsang Y."/>
            <person name="Chuda L."/>
            <person name="Citroen M."/>
            <person name="Collymore A."/>
            <person name="Cooke P."/>
            <person name="Costello M."/>
            <person name="D'Aco K."/>
            <person name="Daza R."/>
            <person name="De Haan G."/>
            <person name="DeGray S."/>
            <person name="DeMaso C."/>
            <person name="Dhargay N."/>
            <person name="Dooley K."/>
            <person name="Dooley E."/>
            <person name="Doricent M."/>
            <person name="Dorje P."/>
            <person name="Dorjee K."/>
            <person name="Dupes A."/>
            <person name="Elong R."/>
            <person name="Falk J."/>
            <person name="Farina A."/>
            <person name="Faro S."/>
            <person name="Ferguson D."/>
            <person name="Fisher S."/>
            <person name="Foley C.D."/>
            <person name="Franke A."/>
            <person name="Friedrich D."/>
            <person name="Gadbois L."/>
            <person name="Gearin G."/>
            <person name="Gearin C.R."/>
            <person name="Giannoukos G."/>
            <person name="Goode T."/>
            <person name="Graham J."/>
            <person name="Grandbois E."/>
            <person name="Grewal S."/>
            <person name="Gyaltsen K."/>
            <person name="Hafez N."/>
            <person name="Hagos B."/>
            <person name="Hall J."/>
            <person name="Henson C."/>
            <person name="Hollinger A."/>
            <person name="Honan T."/>
            <person name="Huard M.D."/>
            <person name="Hughes L."/>
            <person name="Hurhula B."/>
            <person name="Husby M.E."/>
            <person name="Kamat A."/>
            <person name="Kanga B."/>
            <person name="Kashin S."/>
            <person name="Khazanovich D."/>
            <person name="Kisner P."/>
            <person name="Lance K."/>
            <person name="Lara M."/>
            <person name="Lee W."/>
            <person name="Lennon N."/>
            <person name="Letendre F."/>
            <person name="LeVine R."/>
            <person name="Lipovsky A."/>
            <person name="Liu X."/>
            <person name="Liu J."/>
            <person name="Liu S."/>
            <person name="Lokyitsang T."/>
            <person name="Lokyitsang Y."/>
            <person name="Lubonja R."/>
            <person name="Lui A."/>
            <person name="MacDonald P."/>
            <person name="Magnisalis V."/>
            <person name="Maru K."/>
            <person name="Matthews C."/>
            <person name="McCusker W."/>
            <person name="McDonough S."/>
            <person name="Mehta T."/>
            <person name="Meldrim J."/>
            <person name="Meneus L."/>
            <person name="Mihai O."/>
            <person name="Mihalev A."/>
            <person name="Mihova T."/>
            <person name="Mittelman R."/>
            <person name="Mlenga V."/>
            <person name="Montmayeur A."/>
            <person name="Mulrain L."/>
            <person name="Navidi A."/>
            <person name="Naylor J."/>
            <person name="Negash T."/>
            <person name="Nguyen T."/>
            <person name="Nguyen N."/>
            <person name="Nicol R."/>
            <person name="Norbu C."/>
            <person name="Norbu N."/>
            <person name="Novod N."/>
            <person name="O'Neill B."/>
            <person name="Osman S."/>
            <person name="Markiewicz E."/>
            <person name="Oyono O.L."/>
            <person name="Patti C."/>
            <person name="Phunkhang P."/>
            <person name="Pierre F."/>
            <person name="Priest M."/>
            <person name="Raghuraman S."/>
            <person name="Rege F."/>
            <person name="Reyes R."/>
            <person name="Rise C."/>
            <person name="Rogov P."/>
            <person name="Ross K."/>
            <person name="Ryan E."/>
            <person name="Settipalli S."/>
            <person name="Shea T."/>
            <person name="Sherpa N."/>
            <person name="Shi L."/>
            <person name="Shih D."/>
            <person name="Sparrow T."/>
            <person name="Spaulding J."/>
            <person name="Stalker J."/>
            <person name="Stange-Thomann N."/>
            <person name="Stavropoulos S."/>
            <person name="Stone C."/>
            <person name="Strader C."/>
            <person name="Tesfaye S."/>
            <person name="Thomson T."/>
            <person name="Thoulutsang Y."/>
            <person name="Thoulutsang D."/>
            <person name="Topham K."/>
            <person name="Topping I."/>
            <person name="Tsamla T."/>
            <person name="Vassiliev H."/>
            <person name="Vo A."/>
            <person name="Wangchuk T."/>
            <person name="Wangdi T."/>
            <person name="Weiand M."/>
            <person name="Wilkinson J."/>
            <person name="Wilson A."/>
            <person name="Yadav S."/>
            <person name="Young G."/>
            <person name="Yu Q."/>
            <person name="Zembek L."/>
            <person name="Zhong D."/>
            <person name="Zimmer A."/>
            <person name="Zwirko Z."/>
            <person name="Jaffe D.B."/>
            <person name="Alvarez P."/>
            <person name="Brockman W."/>
            <person name="Butler J."/>
            <person name="Chin C."/>
            <person name="Gnerre S."/>
            <person name="Grabherr M."/>
            <person name="Kleber M."/>
            <person name="Mauceli E."/>
            <person name="MacCallum I."/>
        </authorList>
    </citation>
    <scope>NUCLEOTIDE SEQUENCE [LARGE SCALE GENOMIC DNA]</scope>
    <source>
        <strain evidence="3">Tucson 15010-1051.87</strain>
    </source>
</reference>
<proteinExistence type="predicted"/>
<protein>
    <submittedName>
        <fullName evidence="2">Uncharacterized protein</fullName>
    </submittedName>
</protein>
<organism evidence="2 3">
    <name type="scientific">Drosophila virilis</name>
    <name type="common">Fruit fly</name>
    <dbReference type="NCBI Taxonomy" id="7244"/>
    <lineage>
        <taxon>Eukaryota</taxon>
        <taxon>Metazoa</taxon>
        <taxon>Ecdysozoa</taxon>
        <taxon>Arthropoda</taxon>
        <taxon>Hexapoda</taxon>
        <taxon>Insecta</taxon>
        <taxon>Pterygota</taxon>
        <taxon>Neoptera</taxon>
        <taxon>Endopterygota</taxon>
        <taxon>Diptera</taxon>
        <taxon>Brachycera</taxon>
        <taxon>Muscomorpha</taxon>
        <taxon>Ephydroidea</taxon>
        <taxon>Drosophilidae</taxon>
        <taxon>Drosophila</taxon>
    </lineage>
</organism>
<gene>
    <name evidence="2" type="primary">Dvir\GJ26258</name>
    <name evidence="2" type="ORF">Dvir_GJ26258</name>
</gene>
<keyword evidence="3" id="KW-1185">Reference proteome</keyword>
<evidence type="ECO:0000313" key="3">
    <source>
        <dbReference type="Proteomes" id="UP000008792"/>
    </source>
</evidence>
<dbReference type="Proteomes" id="UP000008792">
    <property type="component" value="Unassembled WGS sequence"/>
</dbReference>
<accession>A0A0Q9WIF2</accession>